<dbReference type="InterPro" id="IPR001509">
    <property type="entry name" value="Epimerase_deHydtase"/>
</dbReference>
<evidence type="ECO:0000313" key="3">
    <source>
        <dbReference type="Proteomes" id="UP000032361"/>
    </source>
</evidence>
<dbReference type="STRING" id="1382798.PK35_03565"/>
<dbReference type="GO" id="GO:0005737">
    <property type="term" value="C:cytoplasm"/>
    <property type="evidence" value="ECO:0007669"/>
    <property type="project" value="TreeGrafter"/>
</dbReference>
<reference evidence="2 3" key="1">
    <citation type="journal article" date="2015" name="Antonie Van Leeuwenhoek">
        <title>Tamlana nanhaiensis sp. nov., isolated from surface seawater collected from the South China Sea.</title>
        <authorList>
            <person name="Liu X."/>
            <person name="Lai Q."/>
            <person name="Du Y."/>
            <person name="Li G."/>
            <person name="Sun F."/>
            <person name="Shao Z."/>
        </authorList>
    </citation>
    <scope>NUCLEOTIDE SEQUENCE [LARGE SCALE GENOMIC DNA]</scope>
    <source>
        <strain evidence="2 3">FHC16</strain>
    </source>
</reference>
<dbReference type="InterPro" id="IPR051783">
    <property type="entry name" value="NAD(P)-dependent_oxidoreduct"/>
</dbReference>
<dbReference type="Gene3D" id="3.40.50.720">
    <property type="entry name" value="NAD(P)-binding Rossmann-like Domain"/>
    <property type="match status" value="1"/>
</dbReference>
<dbReference type="Pfam" id="PF01370">
    <property type="entry name" value="Epimerase"/>
    <property type="match status" value="1"/>
</dbReference>
<dbReference type="RefSeq" id="WP_044625328.1">
    <property type="nucleotide sequence ID" value="NZ_JTDV01000002.1"/>
</dbReference>
<dbReference type="AlphaFoldDB" id="A0A0D7W498"/>
<protein>
    <submittedName>
        <fullName evidence="2">NAD-dependent epimerase</fullName>
    </submittedName>
</protein>
<accession>A0A0D7W498</accession>
<dbReference type="SUPFAM" id="SSF51735">
    <property type="entry name" value="NAD(P)-binding Rossmann-fold domains"/>
    <property type="match status" value="1"/>
</dbReference>
<gene>
    <name evidence="2" type="ORF">PK35_03565</name>
</gene>
<proteinExistence type="predicted"/>
<dbReference type="GO" id="GO:0004029">
    <property type="term" value="F:aldehyde dehydrogenase (NAD+) activity"/>
    <property type="evidence" value="ECO:0007669"/>
    <property type="project" value="TreeGrafter"/>
</dbReference>
<name>A0A0D7W498_9FLAO</name>
<evidence type="ECO:0000259" key="1">
    <source>
        <dbReference type="Pfam" id="PF01370"/>
    </source>
</evidence>
<dbReference type="PANTHER" id="PTHR48079">
    <property type="entry name" value="PROTEIN YEEZ"/>
    <property type="match status" value="1"/>
</dbReference>
<dbReference type="InterPro" id="IPR036291">
    <property type="entry name" value="NAD(P)-bd_dom_sf"/>
</dbReference>
<dbReference type="Proteomes" id="UP000032361">
    <property type="component" value="Unassembled WGS sequence"/>
</dbReference>
<keyword evidence="3" id="KW-1185">Reference proteome</keyword>
<dbReference type="OrthoDB" id="596910at2"/>
<organism evidence="2 3">
    <name type="scientific">Neotamlana nanhaiensis</name>
    <dbReference type="NCBI Taxonomy" id="1382798"/>
    <lineage>
        <taxon>Bacteria</taxon>
        <taxon>Pseudomonadati</taxon>
        <taxon>Bacteroidota</taxon>
        <taxon>Flavobacteriia</taxon>
        <taxon>Flavobacteriales</taxon>
        <taxon>Flavobacteriaceae</taxon>
        <taxon>Neotamlana</taxon>
    </lineage>
</organism>
<dbReference type="EMBL" id="JTDV01000002">
    <property type="protein sequence ID" value="KJD33839.1"/>
    <property type="molecule type" value="Genomic_DNA"/>
</dbReference>
<sequence>MILVTGGTGLVGAHLLFKLVNTNQNVRAIYRNERKFGNVKSVFSCYTNDVETLFNKIDWVEADILDIPALSEAFKGVTKVYHCAAFVSFEPDKYGVLKKTNVEGTANIVNLALQHQIEKLCYVSSIATLGDELNNKPITEATIYNPESDNSVYAITKYGGEMEVWRATQEGLNAVIVNPGLILGPGIWRYGTGNFFKRAQKGIAYYTSGTVGLVFVNDVVTVMLQLMESTITNERFVLVAENWRYKNFLQALATSVNGKLPEKMAKPWLLNLAWRFDWFLSKITGKRRQLTKHLVVSLTTDTFYESDKIKKALDFKFTSIDETIAKIGAIYLKQD</sequence>
<dbReference type="PANTHER" id="PTHR48079:SF6">
    <property type="entry name" value="NAD(P)-BINDING DOMAIN-CONTAINING PROTEIN-RELATED"/>
    <property type="match status" value="1"/>
</dbReference>
<comment type="caution">
    <text evidence="2">The sequence shown here is derived from an EMBL/GenBank/DDBJ whole genome shotgun (WGS) entry which is preliminary data.</text>
</comment>
<evidence type="ECO:0000313" key="2">
    <source>
        <dbReference type="EMBL" id="KJD33839.1"/>
    </source>
</evidence>
<dbReference type="PATRIC" id="fig|1382798.3.peg.1880"/>
<feature type="domain" description="NAD-dependent epimerase/dehydratase" evidence="1">
    <location>
        <begin position="2"/>
        <end position="234"/>
    </location>
</feature>